<dbReference type="EMBL" id="MU863628">
    <property type="protein sequence ID" value="KAK4103645.1"/>
    <property type="molecule type" value="Genomic_DNA"/>
</dbReference>
<dbReference type="PROSITE" id="PS51257">
    <property type="entry name" value="PROKAR_LIPOPROTEIN"/>
    <property type="match status" value="1"/>
</dbReference>
<comment type="caution">
    <text evidence="1">The sequence shown here is derived from an EMBL/GenBank/DDBJ whole genome shotgun (WGS) entry which is preliminary data.</text>
</comment>
<name>A0AAN6T3D6_9PEZI</name>
<gene>
    <name evidence="1" type="ORF">N658DRAFT_282529</name>
</gene>
<sequence>MHVGKRNAANASSFVQACRVRLQGVQAAEQIWARKAAHAMPSRCSGFLTSFRHSANMPPLLGPRISPASFAATYPYKLSDPPRYHLPLRLKPAPIHGTIRLSADARPCTSPKTGGLSPLRYRAMLCPRSGRPPLDHHPRP</sequence>
<reference evidence="1" key="2">
    <citation type="submission" date="2023-05" db="EMBL/GenBank/DDBJ databases">
        <authorList>
            <consortium name="Lawrence Berkeley National Laboratory"/>
            <person name="Steindorff A."/>
            <person name="Hensen N."/>
            <person name="Bonometti L."/>
            <person name="Westerberg I."/>
            <person name="Brannstrom I.O."/>
            <person name="Guillou S."/>
            <person name="Cros-Aarteil S."/>
            <person name="Calhoun S."/>
            <person name="Haridas S."/>
            <person name="Kuo A."/>
            <person name="Mondo S."/>
            <person name="Pangilinan J."/>
            <person name="Riley R."/>
            <person name="Labutti K."/>
            <person name="Andreopoulos B."/>
            <person name="Lipzen A."/>
            <person name="Chen C."/>
            <person name="Yanf M."/>
            <person name="Daum C."/>
            <person name="Ng V."/>
            <person name="Clum A."/>
            <person name="Ohm R."/>
            <person name="Martin F."/>
            <person name="Silar P."/>
            <person name="Natvig D."/>
            <person name="Lalanne C."/>
            <person name="Gautier V."/>
            <person name="Ament-Velasquez S.L."/>
            <person name="Kruys A."/>
            <person name="Hutchinson M.I."/>
            <person name="Powell A.J."/>
            <person name="Barry K."/>
            <person name="Miller A.N."/>
            <person name="Grigoriev I.V."/>
            <person name="Debuchy R."/>
            <person name="Gladieux P."/>
            <person name="Thoren M.H."/>
            <person name="Johannesson H."/>
        </authorList>
    </citation>
    <scope>NUCLEOTIDE SEQUENCE</scope>
    <source>
        <strain evidence="1">CBS 757.83</strain>
    </source>
</reference>
<evidence type="ECO:0000313" key="1">
    <source>
        <dbReference type="EMBL" id="KAK4103645.1"/>
    </source>
</evidence>
<organism evidence="1 2">
    <name type="scientific">Parathielavia hyrcaniae</name>
    <dbReference type="NCBI Taxonomy" id="113614"/>
    <lineage>
        <taxon>Eukaryota</taxon>
        <taxon>Fungi</taxon>
        <taxon>Dikarya</taxon>
        <taxon>Ascomycota</taxon>
        <taxon>Pezizomycotina</taxon>
        <taxon>Sordariomycetes</taxon>
        <taxon>Sordariomycetidae</taxon>
        <taxon>Sordariales</taxon>
        <taxon>Chaetomiaceae</taxon>
        <taxon>Parathielavia</taxon>
    </lineage>
</organism>
<reference evidence="1" key="1">
    <citation type="journal article" date="2023" name="Mol. Phylogenet. Evol.">
        <title>Genome-scale phylogeny and comparative genomics of the fungal order Sordariales.</title>
        <authorList>
            <person name="Hensen N."/>
            <person name="Bonometti L."/>
            <person name="Westerberg I."/>
            <person name="Brannstrom I.O."/>
            <person name="Guillou S."/>
            <person name="Cros-Aarteil S."/>
            <person name="Calhoun S."/>
            <person name="Haridas S."/>
            <person name="Kuo A."/>
            <person name="Mondo S."/>
            <person name="Pangilinan J."/>
            <person name="Riley R."/>
            <person name="LaButti K."/>
            <person name="Andreopoulos B."/>
            <person name="Lipzen A."/>
            <person name="Chen C."/>
            <person name="Yan M."/>
            <person name="Daum C."/>
            <person name="Ng V."/>
            <person name="Clum A."/>
            <person name="Steindorff A."/>
            <person name="Ohm R.A."/>
            <person name="Martin F."/>
            <person name="Silar P."/>
            <person name="Natvig D.O."/>
            <person name="Lalanne C."/>
            <person name="Gautier V."/>
            <person name="Ament-Velasquez S.L."/>
            <person name="Kruys A."/>
            <person name="Hutchinson M.I."/>
            <person name="Powell A.J."/>
            <person name="Barry K."/>
            <person name="Miller A.N."/>
            <person name="Grigoriev I.V."/>
            <person name="Debuchy R."/>
            <person name="Gladieux P."/>
            <person name="Hiltunen Thoren M."/>
            <person name="Johannesson H."/>
        </authorList>
    </citation>
    <scope>NUCLEOTIDE SEQUENCE</scope>
    <source>
        <strain evidence="1">CBS 757.83</strain>
    </source>
</reference>
<accession>A0AAN6T3D6</accession>
<dbReference type="Proteomes" id="UP001305647">
    <property type="component" value="Unassembled WGS sequence"/>
</dbReference>
<protein>
    <submittedName>
        <fullName evidence="1">Uncharacterized protein</fullName>
    </submittedName>
</protein>
<keyword evidence="2" id="KW-1185">Reference proteome</keyword>
<dbReference type="AlphaFoldDB" id="A0AAN6T3D6"/>
<evidence type="ECO:0000313" key="2">
    <source>
        <dbReference type="Proteomes" id="UP001305647"/>
    </source>
</evidence>
<proteinExistence type="predicted"/>